<dbReference type="InterPro" id="IPR036770">
    <property type="entry name" value="Ankyrin_rpt-contain_sf"/>
</dbReference>
<keyword evidence="1" id="KW-0677">Repeat</keyword>
<sequence>MPVSTAGRERPRALATPSRQALRPSPPGPAAGSSMRASCGLDSPRSCCRAGPSAEVGDALRTTPPHRGQAERGVGFRARRRRFPVSCETPEPLPDKRLKKSRSRGAAAASLSVPLVELPLEILSRIFVLASNPRLAYVARTFHAISLSPAVRAQWLLHRYCTAKLAARRGCTYRFFNVAVLAVLELYRARELERTSRSGTQRALPGQLYEDGALLELPTTGQRVVRGQPQEATSPTVPGCAAAGQHPVPAGRISFDGSRIPCWPFANAVAGSLGFDSPDHHPLSLIIALLERGASPNNAGGYPLVKAASLGMVNTVRALLRAHADLAAFGGRTLVEAAKAGHLDVVQELLETGTGEPTSAALRAAVESNRWSVVDYLILRGAVPDINVVNAL</sequence>
<dbReference type="PANTHER" id="PTHR24173">
    <property type="entry name" value="ANKYRIN REPEAT CONTAINING"/>
    <property type="match status" value="1"/>
</dbReference>
<reference evidence="4 5" key="1">
    <citation type="journal article" name="Sci. Rep.">
        <title>Genome-scale phylogenetic analyses confirm Olpidium as the closest living zoosporic fungus to the non-flagellated, terrestrial fungi.</title>
        <authorList>
            <person name="Chang Y."/>
            <person name="Rochon D."/>
            <person name="Sekimoto S."/>
            <person name="Wang Y."/>
            <person name="Chovatia M."/>
            <person name="Sandor L."/>
            <person name="Salamov A."/>
            <person name="Grigoriev I.V."/>
            <person name="Stajich J.E."/>
            <person name="Spatafora J.W."/>
        </authorList>
    </citation>
    <scope>NUCLEOTIDE SEQUENCE [LARGE SCALE GENOMIC DNA]</scope>
    <source>
        <strain evidence="4">S191</strain>
    </source>
</reference>
<dbReference type="SUPFAM" id="SSF48403">
    <property type="entry name" value="Ankyrin repeat"/>
    <property type="match status" value="1"/>
</dbReference>
<organism evidence="4 5">
    <name type="scientific">Olpidium bornovanus</name>
    <dbReference type="NCBI Taxonomy" id="278681"/>
    <lineage>
        <taxon>Eukaryota</taxon>
        <taxon>Fungi</taxon>
        <taxon>Fungi incertae sedis</taxon>
        <taxon>Olpidiomycota</taxon>
        <taxon>Olpidiomycotina</taxon>
        <taxon>Olpidiomycetes</taxon>
        <taxon>Olpidiales</taxon>
        <taxon>Olpidiaceae</taxon>
        <taxon>Olpidium</taxon>
    </lineage>
</organism>
<protein>
    <submittedName>
        <fullName evidence="4">Uncharacterized protein</fullName>
    </submittedName>
</protein>
<comment type="caution">
    <text evidence="4">The sequence shown here is derived from an EMBL/GenBank/DDBJ whole genome shotgun (WGS) entry which is preliminary data.</text>
</comment>
<dbReference type="Proteomes" id="UP000673691">
    <property type="component" value="Unassembled WGS sequence"/>
</dbReference>
<dbReference type="Gene3D" id="1.25.40.20">
    <property type="entry name" value="Ankyrin repeat-containing domain"/>
    <property type="match status" value="1"/>
</dbReference>
<evidence type="ECO:0000313" key="5">
    <source>
        <dbReference type="Proteomes" id="UP000673691"/>
    </source>
</evidence>
<evidence type="ECO:0000256" key="1">
    <source>
        <dbReference type="ARBA" id="ARBA00022737"/>
    </source>
</evidence>
<evidence type="ECO:0000256" key="2">
    <source>
        <dbReference type="ARBA" id="ARBA00023043"/>
    </source>
</evidence>
<name>A0A8H8DFC3_9FUNG</name>
<keyword evidence="2" id="KW-0040">ANK repeat</keyword>
<dbReference type="InterPro" id="IPR002110">
    <property type="entry name" value="Ankyrin_rpt"/>
</dbReference>
<keyword evidence="5" id="KW-1185">Reference proteome</keyword>
<evidence type="ECO:0000256" key="3">
    <source>
        <dbReference type="SAM" id="MobiDB-lite"/>
    </source>
</evidence>
<accession>A0A8H8DFC3</accession>
<dbReference type="EMBL" id="JAEFCI010011812">
    <property type="protein sequence ID" value="KAG5456395.1"/>
    <property type="molecule type" value="Genomic_DNA"/>
</dbReference>
<proteinExistence type="predicted"/>
<dbReference type="AlphaFoldDB" id="A0A8H8DFC3"/>
<feature type="region of interest" description="Disordered" evidence="3">
    <location>
        <begin position="1"/>
        <end position="73"/>
    </location>
</feature>
<dbReference type="OrthoDB" id="539213at2759"/>
<dbReference type="Pfam" id="PF12796">
    <property type="entry name" value="Ank_2"/>
    <property type="match status" value="1"/>
</dbReference>
<evidence type="ECO:0000313" key="4">
    <source>
        <dbReference type="EMBL" id="KAG5456395.1"/>
    </source>
</evidence>
<gene>
    <name evidence="4" type="ORF">BJ554DRAFT_3874</name>
</gene>
<dbReference type="PANTHER" id="PTHR24173:SF74">
    <property type="entry name" value="ANKYRIN REPEAT DOMAIN-CONTAINING PROTEIN 16"/>
    <property type="match status" value="1"/>
</dbReference>